<reference evidence="2" key="1">
    <citation type="submission" date="2022-11" db="UniProtKB">
        <authorList>
            <consortium name="WormBaseParasite"/>
        </authorList>
    </citation>
    <scope>IDENTIFICATION</scope>
</reference>
<accession>A0A915J3R6</accession>
<protein>
    <submittedName>
        <fullName evidence="2">Uncharacterized protein</fullName>
    </submittedName>
</protein>
<name>A0A915J3R6_ROMCU</name>
<dbReference type="Proteomes" id="UP000887565">
    <property type="component" value="Unplaced"/>
</dbReference>
<dbReference type="WBParaSite" id="nRc.2.0.1.t20478-RA">
    <property type="protein sequence ID" value="nRc.2.0.1.t20478-RA"/>
    <property type="gene ID" value="nRc.2.0.1.g20478"/>
</dbReference>
<evidence type="ECO:0000313" key="1">
    <source>
        <dbReference type="Proteomes" id="UP000887565"/>
    </source>
</evidence>
<sequence length="73" mass="8726">KDYPGYEQAYFRDFLVEGVIDRGNLINAITVHKKLSRVPKTWITMDRGGSVRLKFFEFFCRDERNNLRMSQNH</sequence>
<proteinExistence type="predicted"/>
<keyword evidence="1" id="KW-1185">Reference proteome</keyword>
<organism evidence="1 2">
    <name type="scientific">Romanomermis culicivorax</name>
    <name type="common">Nematode worm</name>
    <dbReference type="NCBI Taxonomy" id="13658"/>
    <lineage>
        <taxon>Eukaryota</taxon>
        <taxon>Metazoa</taxon>
        <taxon>Ecdysozoa</taxon>
        <taxon>Nematoda</taxon>
        <taxon>Enoplea</taxon>
        <taxon>Dorylaimia</taxon>
        <taxon>Mermithida</taxon>
        <taxon>Mermithoidea</taxon>
        <taxon>Mermithidae</taxon>
        <taxon>Romanomermis</taxon>
    </lineage>
</organism>
<evidence type="ECO:0000313" key="2">
    <source>
        <dbReference type="WBParaSite" id="nRc.2.0.1.t20478-RA"/>
    </source>
</evidence>
<dbReference type="AlphaFoldDB" id="A0A915J3R6"/>